<dbReference type="GO" id="GO:0000324">
    <property type="term" value="C:fungal-type vacuole"/>
    <property type="evidence" value="ECO:0007669"/>
    <property type="project" value="TreeGrafter"/>
</dbReference>
<comment type="caution">
    <text evidence="7">The sequence shown here is derived from an EMBL/GenBank/DDBJ whole genome shotgun (WGS) entry which is preliminary data.</text>
</comment>
<dbReference type="OrthoDB" id="3358017at2759"/>
<comment type="subcellular location">
    <subcellularLocation>
        <location evidence="1">Membrane</location>
        <topology evidence="1">Multi-pass membrane protein</topology>
    </subcellularLocation>
</comment>
<dbReference type="AlphaFoldDB" id="A0A4S4MW88"/>
<reference evidence="7 8" key="1">
    <citation type="submission" date="2019-02" db="EMBL/GenBank/DDBJ databases">
        <title>Genome sequencing of the rare red list fungi Antrodiella citrinella (Flaviporus citrinellus).</title>
        <authorList>
            <person name="Buettner E."/>
            <person name="Kellner H."/>
        </authorList>
    </citation>
    <scope>NUCLEOTIDE SEQUENCE [LARGE SCALE GENOMIC DNA]</scope>
    <source>
        <strain evidence="7 8">DSM 108506</strain>
    </source>
</reference>
<proteinExistence type="predicted"/>
<name>A0A4S4MW88_9APHY</name>
<feature type="transmembrane region" description="Helical" evidence="6">
    <location>
        <begin position="163"/>
        <end position="181"/>
    </location>
</feature>
<evidence type="ECO:0000256" key="6">
    <source>
        <dbReference type="SAM" id="Phobius"/>
    </source>
</evidence>
<evidence type="ECO:0000256" key="1">
    <source>
        <dbReference type="ARBA" id="ARBA00004141"/>
    </source>
</evidence>
<dbReference type="Proteomes" id="UP000308730">
    <property type="component" value="Unassembled WGS sequence"/>
</dbReference>
<protein>
    <recommendedName>
        <fullName evidence="9">RTA1 like protein</fullName>
    </recommendedName>
</protein>
<gene>
    <name evidence="7" type="ORF">EUX98_g3982</name>
</gene>
<dbReference type="GO" id="GO:0005886">
    <property type="term" value="C:plasma membrane"/>
    <property type="evidence" value="ECO:0007669"/>
    <property type="project" value="TreeGrafter"/>
</dbReference>
<keyword evidence="2 6" id="KW-0812">Transmembrane</keyword>
<keyword evidence="3 6" id="KW-1133">Transmembrane helix</keyword>
<dbReference type="InterPro" id="IPR007568">
    <property type="entry name" value="RTA1"/>
</dbReference>
<dbReference type="PANTHER" id="PTHR31465:SF9">
    <property type="entry name" value="SPHINGOID LONG-CHAIN BASE TRANSPORTER RSB1"/>
    <property type="match status" value="1"/>
</dbReference>
<keyword evidence="8" id="KW-1185">Reference proteome</keyword>
<keyword evidence="4 6" id="KW-0472">Membrane</keyword>
<evidence type="ECO:0000313" key="7">
    <source>
        <dbReference type="EMBL" id="THH30215.1"/>
    </source>
</evidence>
<evidence type="ECO:0000256" key="2">
    <source>
        <dbReference type="ARBA" id="ARBA00022692"/>
    </source>
</evidence>
<feature type="transmembrane region" description="Helical" evidence="6">
    <location>
        <begin position="201"/>
        <end position="219"/>
    </location>
</feature>
<evidence type="ECO:0000256" key="4">
    <source>
        <dbReference type="ARBA" id="ARBA00023136"/>
    </source>
</evidence>
<evidence type="ECO:0000256" key="5">
    <source>
        <dbReference type="SAM" id="MobiDB-lite"/>
    </source>
</evidence>
<feature type="region of interest" description="Disordered" evidence="5">
    <location>
        <begin position="230"/>
        <end position="251"/>
    </location>
</feature>
<dbReference type="Pfam" id="PF04479">
    <property type="entry name" value="RTA1"/>
    <property type="match status" value="1"/>
</dbReference>
<feature type="transmembrane region" description="Helical" evidence="6">
    <location>
        <begin position="113"/>
        <end position="137"/>
    </location>
</feature>
<dbReference type="EMBL" id="SGPM01000090">
    <property type="protein sequence ID" value="THH30215.1"/>
    <property type="molecule type" value="Genomic_DNA"/>
</dbReference>
<feature type="transmembrane region" description="Helical" evidence="6">
    <location>
        <begin position="35"/>
        <end position="58"/>
    </location>
</feature>
<evidence type="ECO:0000256" key="3">
    <source>
        <dbReference type="ARBA" id="ARBA00022989"/>
    </source>
</evidence>
<sequence>MWFLFPTVILATSGEIAGWFGRLWSAYDPLENNPYLIQIVATILAPTPYVAVLFILFSRITQQLGTHYSRLSPQWYSRIFLTGDIIALIVQGGGGTIAAGAKTTAGTNLGGHIMLGGIIFQLIALIIFITISTEYYYRYITDRPLRKPNQFSHRSQWGYQMKVFTAALVFILFLIFIRSIYRTAELADGWTGPIITTQVYFNFFDGMAILMAIFTMNFFHPGQWMKMPPQDNSDNESMRTLPATGNPSKDLYNYSNSSTAYSSASFINT</sequence>
<organism evidence="7 8">
    <name type="scientific">Antrodiella citrinella</name>
    <dbReference type="NCBI Taxonomy" id="2447956"/>
    <lineage>
        <taxon>Eukaryota</taxon>
        <taxon>Fungi</taxon>
        <taxon>Dikarya</taxon>
        <taxon>Basidiomycota</taxon>
        <taxon>Agaricomycotina</taxon>
        <taxon>Agaricomycetes</taxon>
        <taxon>Polyporales</taxon>
        <taxon>Steccherinaceae</taxon>
        <taxon>Antrodiella</taxon>
    </lineage>
</organism>
<evidence type="ECO:0000313" key="8">
    <source>
        <dbReference type="Proteomes" id="UP000308730"/>
    </source>
</evidence>
<evidence type="ECO:0008006" key="9">
    <source>
        <dbReference type="Google" id="ProtNLM"/>
    </source>
</evidence>
<feature type="transmembrane region" description="Helical" evidence="6">
    <location>
        <begin position="79"/>
        <end position="101"/>
    </location>
</feature>
<accession>A0A4S4MW88</accession>
<dbReference type="PANTHER" id="PTHR31465">
    <property type="entry name" value="PROTEIN RTA1-RELATED"/>
    <property type="match status" value="1"/>
</dbReference>